<dbReference type="Pfam" id="PF00465">
    <property type="entry name" value="Fe-ADH"/>
    <property type="match status" value="1"/>
</dbReference>
<evidence type="ECO:0000256" key="3">
    <source>
        <dbReference type="ARBA" id="ARBA00023002"/>
    </source>
</evidence>
<evidence type="ECO:0000313" key="8">
    <source>
        <dbReference type="Proteomes" id="UP001234343"/>
    </source>
</evidence>
<evidence type="ECO:0000313" key="7">
    <source>
        <dbReference type="EMBL" id="MDM7860424.1"/>
    </source>
</evidence>
<evidence type="ECO:0000256" key="4">
    <source>
        <dbReference type="ARBA" id="ARBA00023027"/>
    </source>
</evidence>
<dbReference type="PANTHER" id="PTHR11496:SF102">
    <property type="entry name" value="ALCOHOL DEHYDROGENASE 4"/>
    <property type="match status" value="1"/>
</dbReference>
<evidence type="ECO:0000259" key="5">
    <source>
        <dbReference type="Pfam" id="PF00465"/>
    </source>
</evidence>
<accession>A0ABT7SW79</accession>
<dbReference type="PROSITE" id="PS00913">
    <property type="entry name" value="ADH_IRON_1"/>
    <property type="match status" value="1"/>
</dbReference>
<keyword evidence="8" id="KW-1185">Reference proteome</keyword>
<reference evidence="7 8" key="1">
    <citation type="submission" date="2023-06" db="EMBL/GenBank/DDBJ databases">
        <title>Alteromonas sp. ASW11-36 isolated from intertidal sand.</title>
        <authorList>
            <person name="Li Y."/>
        </authorList>
    </citation>
    <scope>NUCLEOTIDE SEQUENCE [LARGE SCALE GENOMIC DNA]</scope>
    <source>
        <strain evidence="7 8">ASW11-36</strain>
    </source>
</reference>
<keyword evidence="4" id="KW-0520">NAD</keyword>
<evidence type="ECO:0000259" key="6">
    <source>
        <dbReference type="Pfam" id="PF25137"/>
    </source>
</evidence>
<feature type="domain" description="Fe-containing alcohol dehydrogenase-like C-terminal" evidence="6">
    <location>
        <begin position="191"/>
        <end position="384"/>
    </location>
</feature>
<gene>
    <name evidence="7" type="ORF">QTP81_07435</name>
</gene>
<organism evidence="7 8">
    <name type="scientific">Alteromonas arenosi</name>
    <dbReference type="NCBI Taxonomy" id="3055817"/>
    <lineage>
        <taxon>Bacteria</taxon>
        <taxon>Pseudomonadati</taxon>
        <taxon>Pseudomonadota</taxon>
        <taxon>Gammaproteobacteria</taxon>
        <taxon>Alteromonadales</taxon>
        <taxon>Alteromonadaceae</taxon>
        <taxon>Alteromonas/Salinimonas group</taxon>
        <taxon>Alteromonas</taxon>
    </lineage>
</organism>
<dbReference type="InterPro" id="IPR056798">
    <property type="entry name" value="ADH_Fe_C"/>
</dbReference>
<dbReference type="Pfam" id="PF25137">
    <property type="entry name" value="ADH_Fe_C"/>
    <property type="match status" value="1"/>
</dbReference>
<dbReference type="Gene3D" id="1.20.1090.10">
    <property type="entry name" value="Dehydroquinate synthase-like - alpha domain"/>
    <property type="match status" value="1"/>
</dbReference>
<comment type="cofactor">
    <cofactor evidence="1">
        <name>Fe cation</name>
        <dbReference type="ChEBI" id="CHEBI:24875"/>
    </cofactor>
</comment>
<dbReference type="Proteomes" id="UP001234343">
    <property type="component" value="Unassembled WGS sequence"/>
</dbReference>
<dbReference type="EMBL" id="JAUCBP010000007">
    <property type="protein sequence ID" value="MDM7860424.1"/>
    <property type="molecule type" value="Genomic_DNA"/>
</dbReference>
<keyword evidence="3" id="KW-0560">Oxidoreductase</keyword>
<dbReference type="InterPro" id="IPR039697">
    <property type="entry name" value="Alcohol_dehydrogenase_Fe"/>
</dbReference>
<proteinExistence type="inferred from homology"/>
<name>A0ABT7SW79_9ALTE</name>
<dbReference type="CDD" id="cd08193">
    <property type="entry name" value="HVD"/>
    <property type="match status" value="1"/>
</dbReference>
<protein>
    <submittedName>
        <fullName evidence="7">Iron-containing alcohol dehydrogenase</fullName>
    </submittedName>
</protein>
<comment type="similarity">
    <text evidence="2">Belongs to the iron-containing alcohol dehydrogenase family.</text>
</comment>
<dbReference type="InterPro" id="IPR018211">
    <property type="entry name" value="ADH_Fe_CS"/>
</dbReference>
<feature type="domain" description="Alcohol dehydrogenase iron-type/glycerol dehydrogenase GldA" evidence="5">
    <location>
        <begin position="11"/>
        <end position="179"/>
    </location>
</feature>
<dbReference type="SUPFAM" id="SSF56796">
    <property type="entry name" value="Dehydroquinate synthase-like"/>
    <property type="match status" value="1"/>
</dbReference>
<evidence type="ECO:0000256" key="2">
    <source>
        <dbReference type="ARBA" id="ARBA00007358"/>
    </source>
</evidence>
<comment type="caution">
    <text evidence="7">The sequence shown here is derived from an EMBL/GenBank/DDBJ whole genome shotgun (WGS) entry which is preliminary data.</text>
</comment>
<evidence type="ECO:0000256" key="1">
    <source>
        <dbReference type="ARBA" id="ARBA00001962"/>
    </source>
</evidence>
<dbReference type="Gene3D" id="3.40.50.1970">
    <property type="match status" value="1"/>
</dbReference>
<dbReference type="InterPro" id="IPR001670">
    <property type="entry name" value="ADH_Fe/GldA"/>
</dbReference>
<sequence length="390" mass="41628">MLNFEFITVPKVICGSGSLKQIVEALNSLQTRRPMVVTDQGIVNAGLLEKLTEHLSSNVQFVVYADVIADPPEQIVRDAYQLAQQQQCDGIIGFGGGSSLDTAKVIARLACTQVPQDEQDLRDLYGVEQVRGKRLPLILIPTTAGTGSEATPVAVITTGETTKAGIVSPLLLPDVAVLDASLTVGLPRHVTAATGIDAMVHAIEAITSRHKRNPMSHALAIQALEKLSSHIELACENPESHSIRQAMLLGAFWAGQAFANAPVGGVHALAYPLGGHFHIPHGLSNALVLPYVLRFNTPAAKHDYQAVADIMGVSCTPNTSGAALAAYFYELSGKLGIPQTLRDCNIRESHIDMLADDAMLQTRLLVNNPLEIKRDDAIAIYTAALNGDLS</sequence>
<dbReference type="RefSeq" id="WP_289364723.1">
    <property type="nucleotide sequence ID" value="NZ_JAUCBP010000007.1"/>
</dbReference>
<dbReference type="PANTHER" id="PTHR11496">
    <property type="entry name" value="ALCOHOL DEHYDROGENASE"/>
    <property type="match status" value="1"/>
</dbReference>